<keyword evidence="2" id="KW-1185">Reference proteome</keyword>
<protein>
    <submittedName>
        <fullName evidence="1">Uncharacterized protein</fullName>
    </submittedName>
</protein>
<organism evidence="1 2">
    <name type="scientific">Sphenostylis stenocarpa</name>
    <dbReference type="NCBI Taxonomy" id="92480"/>
    <lineage>
        <taxon>Eukaryota</taxon>
        <taxon>Viridiplantae</taxon>
        <taxon>Streptophyta</taxon>
        <taxon>Embryophyta</taxon>
        <taxon>Tracheophyta</taxon>
        <taxon>Spermatophyta</taxon>
        <taxon>Magnoliopsida</taxon>
        <taxon>eudicotyledons</taxon>
        <taxon>Gunneridae</taxon>
        <taxon>Pentapetalae</taxon>
        <taxon>rosids</taxon>
        <taxon>fabids</taxon>
        <taxon>Fabales</taxon>
        <taxon>Fabaceae</taxon>
        <taxon>Papilionoideae</taxon>
        <taxon>50 kb inversion clade</taxon>
        <taxon>NPAAA clade</taxon>
        <taxon>indigoferoid/millettioid clade</taxon>
        <taxon>Phaseoleae</taxon>
        <taxon>Sphenostylis</taxon>
    </lineage>
</organism>
<accession>A0AA86VX88</accession>
<dbReference type="EMBL" id="OY731400">
    <property type="protein sequence ID" value="CAJ1937843.1"/>
    <property type="molecule type" value="Genomic_DNA"/>
</dbReference>
<proteinExistence type="predicted"/>
<evidence type="ECO:0000313" key="2">
    <source>
        <dbReference type="Proteomes" id="UP001189624"/>
    </source>
</evidence>
<dbReference type="Proteomes" id="UP001189624">
    <property type="component" value="Chromosome 3"/>
</dbReference>
<reference evidence="1" key="1">
    <citation type="submission" date="2023-10" db="EMBL/GenBank/DDBJ databases">
        <authorList>
            <person name="Domelevo Entfellner J.-B."/>
        </authorList>
    </citation>
    <scope>NUCLEOTIDE SEQUENCE</scope>
</reference>
<name>A0AA86VX88_9FABA</name>
<dbReference type="AlphaFoldDB" id="A0AA86VX88"/>
<gene>
    <name evidence="1" type="ORF">AYBTSS11_LOCUS8242</name>
</gene>
<evidence type="ECO:0000313" key="1">
    <source>
        <dbReference type="EMBL" id="CAJ1937843.1"/>
    </source>
</evidence>
<dbReference type="Gramene" id="rna-AYBTSS11_LOCUS8242">
    <property type="protein sequence ID" value="CAJ1937843.1"/>
    <property type="gene ID" value="gene-AYBTSS11_LOCUS8242"/>
</dbReference>
<sequence>MDKVCEYRKIKVRGELLVSRRVKRECFSILLNIAVSTCTAIREKATGRTPKLTNSHYFSRMKTAE</sequence>